<dbReference type="PROSITE" id="PS50830">
    <property type="entry name" value="TNASE_3"/>
    <property type="match status" value="1"/>
</dbReference>
<dbReference type="GO" id="GO:0003676">
    <property type="term" value="F:nucleic acid binding"/>
    <property type="evidence" value="ECO:0007669"/>
    <property type="project" value="InterPro"/>
</dbReference>
<dbReference type="InterPro" id="IPR035437">
    <property type="entry name" value="SNase_OB-fold_sf"/>
</dbReference>
<dbReference type="EMBL" id="RDQH01000333">
    <property type="protein sequence ID" value="RXH94709.1"/>
    <property type="molecule type" value="Genomic_DNA"/>
</dbReference>
<dbReference type="InterPro" id="IPR016071">
    <property type="entry name" value="Staphylococal_nuclease_OB-fold"/>
</dbReference>
<accession>A0A498JFU6</accession>
<proteinExistence type="predicted"/>
<comment type="caution">
    <text evidence="5">The sequence shown here is derived from an EMBL/GenBank/DDBJ whole genome shotgun (WGS) entry which is preliminary data.</text>
</comment>
<dbReference type="Gene3D" id="2.40.50.90">
    <property type="match status" value="1"/>
</dbReference>
<dbReference type="PROSITE" id="PS01284">
    <property type="entry name" value="TNASE_2"/>
    <property type="match status" value="1"/>
</dbReference>
<dbReference type="GO" id="GO:0016787">
    <property type="term" value="F:hydrolase activity"/>
    <property type="evidence" value="ECO:0007669"/>
    <property type="project" value="UniProtKB-KW"/>
</dbReference>
<dbReference type="GO" id="GO:0005737">
    <property type="term" value="C:cytoplasm"/>
    <property type="evidence" value="ECO:0007669"/>
    <property type="project" value="TreeGrafter"/>
</dbReference>
<dbReference type="Proteomes" id="UP000290289">
    <property type="component" value="Chromosome 7"/>
</dbReference>
<dbReference type="PANTHER" id="PTHR12302">
    <property type="entry name" value="EBNA2 BINDING PROTEIN P100"/>
    <property type="match status" value="1"/>
</dbReference>
<evidence type="ECO:0000256" key="3">
    <source>
        <dbReference type="ARBA" id="ARBA00022801"/>
    </source>
</evidence>
<evidence type="ECO:0000259" key="4">
    <source>
        <dbReference type="PROSITE" id="PS50830"/>
    </source>
</evidence>
<keyword evidence="2" id="KW-0255">Endonuclease</keyword>
<dbReference type="SUPFAM" id="SSF50199">
    <property type="entry name" value="Staphylococcal nuclease"/>
    <property type="match status" value="1"/>
</dbReference>
<dbReference type="PANTHER" id="PTHR12302:SF3">
    <property type="entry name" value="SERINE_THREONINE-PROTEIN KINASE 31"/>
    <property type="match status" value="1"/>
</dbReference>
<sequence length="679" mass="75644">MGQNLEPYLKKIKKFLSLWAKPSLTLALLVATSFRDLQYQAITRPEMDIISRSTTMSSNLNPNAPMFVPLAYRTVEDFSAEWWALVQSSPWFQDYWLQERFQDPQNDPSFSDIHDPALLSDVDALFDDVENIHHSRNTQAAEEEEKDLNKELVSLGLLKWRKGRPVAEAPRYIEKAAKFVNVKVSPRAIQQPRFLLGQCCKPTTTGGDYSESLGLHGISAATVGVSALAQDLYNFEITSQVPEGLAQHVVSSRKAQANWYRKLVVAWREAKPPPRTPEEAARLVIQTLKQHQRPDVEGLLAFYGLPLPHTLVGLSAEAPTSLPQGVKYEFQTLPVDGKAIQDGDSLTVYVSTEDPRESSFVPTDVQTAAIQRSEARAVRDYTKADALRKKIIAAGYGVLNIQNEEVLARKYRIRLRGIDAPEGEMPYGEEAKQELVKLIQGKRLRVLIYGEDRYGRCVGDVYCNDVFVQEVMLKKGCAWHYTAYDQRPEFATERLGRSELGCGLHQTLRSHGTGEGIGVKANDDLSGVFRNTIAAAIHLTHQHLHGAIARPCLLERVLKPPPHAVRHLPGQRNPVLPLGALYPQLHPLRVDRFRLRGRNSNLGRLLYASGPRELVGGDDSGQILEPGPGKSRLGPSELGCGLHQTLRSHGIGERISVKANDLGPIFSSSNPFLNFEPSF</sequence>
<keyword evidence="6" id="KW-1185">Reference proteome</keyword>
<evidence type="ECO:0000256" key="2">
    <source>
        <dbReference type="ARBA" id="ARBA00022759"/>
    </source>
</evidence>
<feature type="domain" description="TNase-like" evidence="4">
    <location>
        <begin position="340"/>
        <end position="499"/>
    </location>
</feature>
<name>A0A498JFU6_MALDO</name>
<gene>
    <name evidence="5" type="ORF">DVH24_024393</name>
</gene>
<dbReference type="SMART" id="SM00318">
    <property type="entry name" value="SNc"/>
    <property type="match status" value="1"/>
</dbReference>
<dbReference type="AlphaFoldDB" id="A0A498JFU6"/>
<reference evidence="5 6" key="1">
    <citation type="submission" date="2018-10" db="EMBL/GenBank/DDBJ databases">
        <title>A high-quality apple genome assembly.</title>
        <authorList>
            <person name="Hu J."/>
        </authorList>
    </citation>
    <scope>NUCLEOTIDE SEQUENCE [LARGE SCALE GENOMIC DNA]</scope>
    <source>
        <strain evidence="6">cv. HFTH1</strain>
        <tissue evidence="5">Young leaf</tissue>
    </source>
</reference>
<evidence type="ECO:0000313" key="5">
    <source>
        <dbReference type="EMBL" id="RXH94709.1"/>
    </source>
</evidence>
<organism evidence="5 6">
    <name type="scientific">Malus domestica</name>
    <name type="common">Apple</name>
    <name type="synonym">Pyrus malus</name>
    <dbReference type="NCBI Taxonomy" id="3750"/>
    <lineage>
        <taxon>Eukaryota</taxon>
        <taxon>Viridiplantae</taxon>
        <taxon>Streptophyta</taxon>
        <taxon>Embryophyta</taxon>
        <taxon>Tracheophyta</taxon>
        <taxon>Spermatophyta</taxon>
        <taxon>Magnoliopsida</taxon>
        <taxon>eudicotyledons</taxon>
        <taxon>Gunneridae</taxon>
        <taxon>Pentapetalae</taxon>
        <taxon>rosids</taxon>
        <taxon>fabids</taxon>
        <taxon>Rosales</taxon>
        <taxon>Rosaceae</taxon>
        <taxon>Amygdaloideae</taxon>
        <taxon>Maleae</taxon>
        <taxon>Malus</taxon>
    </lineage>
</organism>
<evidence type="ECO:0000256" key="1">
    <source>
        <dbReference type="ARBA" id="ARBA00022722"/>
    </source>
</evidence>
<keyword evidence="3" id="KW-0378">Hydrolase</keyword>
<dbReference type="GO" id="GO:0004519">
    <property type="term" value="F:endonuclease activity"/>
    <property type="evidence" value="ECO:0007669"/>
    <property type="project" value="UniProtKB-KW"/>
</dbReference>
<dbReference type="Pfam" id="PF00565">
    <property type="entry name" value="SNase"/>
    <property type="match status" value="1"/>
</dbReference>
<dbReference type="InterPro" id="IPR002071">
    <property type="entry name" value="Thermonucl_AS"/>
</dbReference>
<protein>
    <recommendedName>
        <fullName evidence="4">TNase-like domain-containing protein</fullName>
    </recommendedName>
</protein>
<evidence type="ECO:0000313" key="6">
    <source>
        <dbReference type="Proteomes" id="UP000290289"/>
    </source>
</evidence>
<keyword evidence="1" id="KW-0540">Nuclease</keyword>